<gene>
    <name evidence="2" type="ORF">PARMNEM_LOCUS3494</name>
</gene>
<reference evidence="2 3" key="1">
    <citation type="submission" date="2023-11" db="EMBL/GenBank/DDBJ databases">
        <authorList>
            <person name="Hedman E."/>
            <person name="Englund M."/>
            <person name="Stromberg M."/>
            <person name="Nyberg Akerstrom W."/>
            <person name="Nylinder S."/>
            <person name="Jareborg N."/>
            <person name="Kallberg Y."/>
            <person name="Kronander E."/>
        </authorList>
    </citation>
    <scope>NUCLEOTIDE SEQUENCE [LARGE SCALE GENOMIC DNA]</scope>
</reference>
<keyword evidence="1" id="KW-0853">WD repeat</keyword>
<comment type="caution">
    <text evidence="2">The sequence shown here is derived from an EMBL/GenBank/DDBJ whole genome shotgun (WGS) entry which is preliminary data.</text>
</comment>
<dbReference type="SUPFAM" id="SSF50978">
    <property type="entry name" value="WD40 repeat-like"/>
    <property type="match status" value="1"/>
</dbReference>
<accession>A0AAV1KJ96</accession>
<name>A0AAV1KJ96_9NEOP</name>
<evidence type="ECO:0000256" key="1">
    <source>
        <dbReference type="PROSITE-ProRule" id="PRU00221"/>
    </source>
</evidence>
<sequence>MDPQRKSVAGPIAKSSIKSSRKSLAATSAFLRRNNSKKGVITVHTSTPKVEHHSFHADQNQIYQGEVNLLSIINTNKDIMCCKYTEDIKDIALGLSDGTVRLFDCINGNCSHTLVDEEFRNYPGPVTAIKHRPVNPSHPITDTFLSSYINGYIKCWKYNYEQCLYTIKEKRQTLGLCYHPRHSKFITYGDDAKLNMYDEETQTQERAFHASGKKNMTDGHSSRVFACSFNPRSNHELISGGWDDVVMCWDARQPYATRYFFGVHLCGEGLDFDKPGKQILTCSWQDNNSIQLWDYGSCKLIETIVPDHHQSKLYCGKFVPKTNLMVCGGTDNNILRVVDVKMKTTECSIRNNPGGIYVFDYGTVRRKPKKDADGFKKGNDLKNIPRVAFVSGKKLQIVDFG</sequence>
<protein>
    <submittedName>
        <fullName evidence="2">Uncharacterized protein</fullName>
    </submittedName>
</protein>
<keyword evidence="3" id="KW-1185">Reference proteome</keyword>
<dbReference type="SMART" id="SM00320">
    <property type="entry name" value="WD40"/>
    <property type="match status" value="6"/>
</dbReference>
<dbReference type="Gene3D" id="2.130.10.10">
    <property type="entry name" value="YVTN repeat-like/Quinoprotein amine dehydrogenase"/>
    <property type="match status" value="2"/>
</dbReference>
<dbReference type="PANTHER" id="PTHR47822:SF2">
    <property type="entry name" value="F-BOX AND WD-40 DOMAIN PROTEIN 7"/>
    <property type="match status" value="1"/>
</dbReference>
<dbReference type="PROSITE" id="PS50294">
    <property type="entry name" value="WD_REPEATS_REGION"/>
    <property type="match status" value="1"/>
</dbReference>
<evidence type="ECO:0000313" key="3">
    <source>
        <dbReference type="Proteomes" id="UP001314205"/>
    </source>
</evidence>
<dbReference type="InterPro" id="IPR015943">
    <property type="entry name" value="WD40/YVTN_repeat-like_dom_sf"/>
</dbReference>
<organism evidence="2 3">
    <name type="scientific">Parnassius mnemosyne</name>
    <name type="common">clouded apollo</name>
    <dbReference type="NCBI Taxonomy" id="213953"/>
    <lineage>
        <taxon>Eukaryota</taxon>
        <taxon>Metazoa</taxon>
        <taxon>Ecdysozoa</taxon>
        <taxon>Arthropoda</taxon>
        <taxon>Hexapoda</taxon>
        <taxon>Insecta</taxon>
        <taxon>Pterygota</taxon>
        <taxon>Neoptera</taxon>
        <taxon>Endopterygota</taxon>
        <taxon>Lepidoptera</taxon>
        <taxon>Glossata</taxon>
        <taxon>Ditrysia</taxon>
        <taxon>Papilionoidea</taxon>
        <taxon>Papilionidae</taxon>
        <taxon>Parnassiinae</taxon>
        <taxon>Parnassini</taxon>
        <taxon>Parnassius</taxon>
        <taxon>Driopa</taxon>
    </lineage>
</organism>
<evidence type="ECO:0000313" key="2">
    <source>
        <dbReference type="EMBL" id="CAK1581882.1"/>
    </source>
</evidence>
<dbReference type="InterPro" id="IPR001680">
    <property type="entry name" value="WD40_rpt"/>
</dbReference>
<dbReference type="Proteomes" id="UP001314205">
    <property type="component" value="Unassembled WGS sequence"/>
</dbReference>
<proteinExistence type="predicted"/>
<dbReference type="InterPro" id="IPR036322">
    <property type="entry name" value="WD40_repeat_dom_sf"/>
</dbReference>
<dbReference type="AlphaFoldDB" id="A0AAV1KJ96"/>
<dbReference type="Pfam" id="PF00400">
    <property type="entry name" value="WD40"/>
    <property type="match status" value="1"/>
</dbReference>
<dbReference type="PROSITE" id="PS50082">
    <property type="entry name" value="WD_REPEATS_2"/>
    <property type="match status" value="1"/>
</dbReference>
<dbReference type="PANTHER" id="PTHR47822">
    <property type="entry name" value="CARBOHYDRATE BINDING DOMAIN CONTAINING PROTEIN"/>
    <property type="match status" value="1"/>
</dbReference>
<dbReference type="EMBL" id="CAVLGL010000035">
    <property type="protein sequence ID" value="CAK1581882.1"/>
    <property type="molecule type" value="Genomic_DNA"/>
</dbReference>
<feature type="repeat" description="WD" evidence="1">
    <location>
        <begin position="217"/>
        <end position="259"/>
    </location>
</feature>